<feature type="signal peptide" evidence="1">
    <location>
        <begin position="1"/>
        <end position="28"/>
    </location>
</feature>
<dbReference type="Pfam" id="PF13529">
    <property type="entry name" value="Peptidase_C39_2"/>
    <property type="match status" value="1"/>
</dbReference>
<name>A0ABX7FSP9_BRECH</name>
<evidence type="ECO:0000313" key="3">
    <source>
        <dbReference type="EMBL" id="QRG68619.1"/>
    </source>
</evidence>
<feature type="chain" id="PRO_5045344174" evidence="1">
    <location>
        <begin position="29"/>
        <end position="197"/>
    </location>
</feature>
<organism evidence="3 4">
    <name type="scientific">Brevibacillus choshinensis</name>
    <dbReference type="NCBI Taxonomy" id="54911"/>
    <lineage>
        <taxon>Bacteria</taxon>
        <taxon>Bacillati</taxon>
        <taxon>Bacillota</taxon>
        <taxon>Bacilli</taxon>
        <taxon>Bacillales</taxon>
        <taxon>Paenibacillaceae</taxon>
        <taxon>Brevibacillus</taxon>
    </lineage>
</organism>
<dbReference type="Gene3D" id="3.90.70.10">
    <property type="entry name" value="Cysteine proteinases"/>
    <property type="match status" value="1"/>
</dbReference>
<accession>A0ABX7FSP9</accession>
<evidence type="ECO:0000313" key="4">
    <source>
        <dbReference type="Proteomes" id="UP000596248"/>
    </source>
</evidence>
<evidence type="ECO:0000256" key="1">
    <source>
        <dbReference type="SAM" id="SignalP"/>
    </source>
</evidence>
<proteinExistence type="predicted"/>
<keyword evidence="1" id="KW-0732">Signal</keyword>
<gene>
    <name evidence="3" type="ORF">JNE38_05565</name>
</gene>
<dbReference type="Proteomes" id="UP000596248">
    <property type="component" value="Chromosome"/>
</dbReference>
<dbReference type="EMBL" id="CP069127">
    <property type="protein sequence ID" value="QRG68619.1"/>
    <property type="molecule type" value="Genomic_DNA"/>
</dbReference>
<protein>
    <submittedName>
        <fullName evidence="3">C39 family peptidase</fullName>
    </submittedName>
</protein>
<dbReference type="InterPro" id="IPR039564">
    <property type="entry name" value="Peptidase_C39-like"/>
</dbReference>
<dbReference type="RefSeq" id="WP_203355618.1">
    <property type="nucleotide sequence ID" value="NZ_CP069127.1"/>
</dbReference>
<reference evidence="3 4" key="1">
    <citation type="submission" date="2021-01" db="EMBL/GenBank/DDBJ databases">
        <title>Identification of strong promoters based on the transcriptome of Brevibacillus choshinensis.</title>
        <authorList>
            <person name="Yao D."/>
            <person name="Zhang K."/>
            <person name="Wu J."/>
        </authorList>
    </citation>
    <scope>NUCLEOTIDE SEQUENCE [LARGE SCALE GENOMIC DNA]</scope>
    <source>
        <strain evidence="3 4">HPD31-SP3</strain>
    </source>
</reference>
<evidence type="ECO:0000259" key="2">
    <source>
        <dbReference type="Pfam" id="PF13529"/>
    </source>
</evidence>
<feature type="domain" description="Peptidase C39-like" evidence="2">
    <location>
        <begin position="43"/>
        <end position="165"/>
    </location>
</feature>
<sequence>MSISVRFKSLIALLMTVVFLLVPSSAFASYGSDPEYPTPQIKINWVYQGKSLWCWNAVSVMLLDYYGIKMTKDEYAMFVNGHTDNVTIPAFKFKSKLNEKGIYGDNLNSAASWNQIKASIDKGYPIVAFKEKKKDGFGHTYIINGYYTKKIGGVDVQYVIYNNPAEGEDALPYNEFNQDNPTWNWTGSWLNVNKIKR</sequence>
<keyword evidence="4" id="KW-1185">Reference proteome</keyword>